<evidence type="ECO:0000313" key="1">
    <source>
        <dbReference type="EMBL" id="QDC61245.1"/>
    </source>
</evidence>
<proteinExistence type="predicted"/>
<sequence length="351" mass="39157">MQIGSPEISKEIMRRSYTIDELENLPKLNWLIKDILVDGGIATIYGESGSTKSFLAIDLAMHLGTGSAWFGLPVSRDIPIIYTALEGFRGVAKRILGWRKKNATSPSTMHIDEDSLLLGDKGSVENFINYYKGKQFHSGMVIIDTLNMACPNIEENSASEMSGVIRKAKLITEQLNSTVLIIHHSGKDESRGMRGSSSLKASMDTIIFVKKDSNGNFEWTLEKSKDSECGIRYGYRLETLELDVYGEVETTCTVEKLGEILEKSKNIKLTSKQIRVLNLLKDRLLPLSSGHDDMDIVIEQCCNLWTEHPSAKRTYDMRIIIGNLVNKGLVGTGSRGNLSDQVWITDKGMKE</sequence>
<dbReference type="EMBL" id="CP040973">
    <property type="protein sequence ID" value="QDC61245.1"/>
    <property type="molecule type" value="Genomic_DNA"/>
</dbReference>
<keyword evidence="2" id="KW-1185">Reference proteome</keyword>
<dbReference type="Proteomes" id="UP000312702">
    <property type="component" value="Chromosome"/>
</dbReference>
<name>A0ABX5VV22_9PROT</name>
<dbReference type="SUPFAM" id="SSF52540">
    <property type="entry name" value="P-loop containing nucleoside triphosphate hydrolases"/>
    <property type="match status" value="1"/>
</dbReference>
<reference evidence="1 2" key="1">
    <citation type="journal article" date="2019" name="ISME J.">
        <title>Evolution in action: habitat transition from sediment to the pelagial leads to genome streamlining in Methylophilaceae.</title>
        <authorList>
            <person name="Salcher M."/>
            <person name="Schaefle D."/>
            <person name="Kaspar M."/>
            <person name="Neuenschwander S.M."/>
            <person name="Ghai R."/>
        </authorList>
    </citation>
    <scope>NUCLEOTIDE SEQUENCE [LARGE SCALE GENOMIC DNA]</scope>
    <source>
        <strain evidence="1 2">MMS-VI-25</strain>
    </source>
</reference>
<dbReference type="Pfam" id="PF13481">
    <property type="entry name" value="AAA_25"/>
    <property type="match status" value="1"/>
</dbReference>
<accession>A0ABX5VV22</accession>
<dbReference type="RefSeq" id="WP_139870321.1">
    <property type="nucleotide sequence ID" value="NZ_CP040970.1"/>
</dbReference>
<organism evidence="1 2">
    <name type="scientific">Candidatus Methylopumilus universalis</name>
    <dbReference type="NCBI Taxonomy" id="2588536"/>
    <lineage>
        <taxon>Bacteria</taxon>
        <taxon>Pseudomonadati</taxon>
        <taxon>Pseudomonadota</taxon>
        <taxon>Betaproteobacteria</taxon>
        <taxon>Nitrosomonadales</taxon>
        <taxon>Methylophilaceae</taxon>
        <taxon>Candidatus Methylopumilus</taxon>
    </lineage>
</organism>
<evidence type="ECO:0000313" key="2">
    <source>
        <dbReference type="Proteomes" id="UP000312702"/>
    </source>
</evidence>
<dbReference type="InterPro" id="IPR027417">
    <property type="entry name" value="P-loop_NTPase"/>
</dbReference>
<gene>
    <name evidence="1" type="ORF">FIT74_03535</name>
</gene>
<dbReference type="Gene3D" id="3.40.50.300">
    <property type="entry name" value="P-loop containing nucleotide triphosphate hydrolases"/>
    <property type="match status" value="1"/>
</dbReference>
<protein>
    <submittedName>
        <fullName evidence="1">AAA family ATPase</fullName>
    </submittedName>
</protein>